<feature type="compositionally biased region" description="Low complexity" evidence="1">
    <location>
        <begin position="1"/>
        <end position="12"/>
    </location>
</feature>
<feature type="region of interest" description="Disordered" evidence="1">
    <location>
        <begin position="1"/>
        <end position="44"/>
    </location>
</feature>
<feature type="compositionally biased region" description="Gly residues" evidence="1">
    <location>
        <begin position="29"/>
        <end position="42"/>
    </location>
</feature>
<gene>
    <name evidence="2" type="ORF">GCM10010238_21680</name>
</gene>
<accession>A0A918GFC3</accession>
<feature type="region of interest" description="Disordered" evidence="1">
    <location>
        <begin position="74"/>
        <end position="122"/>
    </location>
</feature>
<name>A0A918GFC3_STRGD</name>
<proteinExistence type="predicted"/>
<reference evidence="2" key="1">
    <citation type="journal article" date="2014" name="Int. J. Syst. Evol. Microbiol.">
        <title>Complete genome sequence of Corynebacterium casei LMG S-19264T (=DSM 44701T), isolated from a smear-ripened cheese.</title>
        <authorList>
            <consortium name="US DOE Joint Genome Institute (JGI-PGF)"/>
            <person name="Walter F."/>
            <person name="Albersmeier A."/>
            <person name="Kalinowski J."/>
            <person name="Ruckert C."/>
        </authorList>
    </citation>
    <scope>NUCLEOTIDE SEQUENCE</scope>
    <source>
        <strain evidence="2">JCM 4234</strain>
    </source>
</reference>
<keyword evidence="3" id="KW-1185">Reference proteome</keyword>
<evidence type="ECO:0000313" key="3">
    <source>
        <dbReference type="Proteomes" id="UP000653493"/>
    </source>
</evidence>
<feature type="compositionally biased region" description="Basic and acidic residues" evidence="1">
    <location>
        <begin position="74"/>
        <end position="84"/>
    </location>
</feature>
<evidence type="ECO:0000256" key="1">
    <source>
        <dbReference type="SAM" id="MobiDB-lite"/>
    </source>
</evidence>
<dbReference type="EMBL" id="BMSL01000004">
    <property type="protein sequence ID" value="GGS32206.1"/>
    <property type="molecule type" value="Genomic_DNA"/>
</dbReference>
<feature type="compositionally biased region" description="Basic and acidic residues" evidence="1">
    <location>
        <begin position="98"/>
        <end position="108"/>
    </location>
</feature>
<evidence type="ECO:0000313" key="2">
    <source>
        <dbReference type="EMBL" id="GGS32206.1"/>
    </source>
</evidence>
<protein>
    <submittedName>
        <fullName evidence="2">Uncharacterized protein</fullName>
    </submittedName>
</protein>
<reference evidence="2" key="2">
    <citation type="submission" date="2020-09" db="EMBL/GenBank/DDBJ databases">
        <authorList>
            <person name="Sun Q."/>
            <person name="Ohkuma M."/>
        </authorList>
    </citation>
    <scope>NUCLEOTIDE SEQUENCE</scope>
    <source>
        <strain evidence="2">JCM 4234</strain>
    </source>
</reference>
<dbReference type="Proteomes" id="UP000653493">
    <property type="component" value="Unassembled WGS sequence"/>
</dbReference>
<sequence>MVAEGAGVHGAAYAGGGDAEGAGPCDRLVGGGAQGDRAGGAVGVDDDGGLGARLGPEAGVGVGHALGERVEVGGEGRGGVREHALGAAPDQAVAGGRTDGHRLVGEVRVRRRRSAGAVQAGQ</sequence>
<organism evidence="2 3">
    <name type="scientific">Streptomyces griseoviridis</name>
    <dbReference type="NCBI Taxonomy" id="45398"/>
    <lineage>
        <taxon>Bacteria</taxon>
        <taxon>Bacillati</taxon>
        <taxon>Actinomycetota</taxon>
        <taxon>Actinomycetes</taxon>
        <taxon>Kitasatosporales</taxon>
        <taxon>Streptomycetaceae</taxon>
        <taxon>Streptomyces</taxon>
    </lineage>
</organism>
<dbReference type="AlphaFoldDB" id="A0A918GFC3"/>
<comment type="caution">
    <text evidence="2">The sequence shown here is derived from an EMBL/GenBank/DDBJ whole genome shotgun (WGS) entry which is preliminary data.</text>
</comment>